<dbReference type="OrthoDB" id="10595001at2759"/>
<evidence type="ECO:0000313" key="4">
    <source>
        <dbReference type="Proteomes" id="UP000001542"/>
    </source>
</evidence>
<keyword evidence="1" id="KW-0175">Coiled coil</keyword>
<accession>A2EEW1</accession>
<dbReference type="EMBL" id="DS113370">
    <property type="protein sequence ID" value="EAY08827.1"/>
    <property type="molecule type" value="Genomic_DNA"/>
</dbReference>
<protein>
    <submittedName>
        <fullName evidence="3">Uncharacterized protein</fullName>
    </submittedName>
</protein>
<dbReference type="KEGG" id="tva:4766735"/>
<evidence type="ECO:0000256" key="1">
    <source>
        <dbReference type="SAM" id="Coils"/>
    </source>
</evidence>
<dbReference type="InParanoid" id="A2EEW1"/>
<name>A2EEW1_TRIV3</name>
<dbReference type="AlphaFoldDB" id="A2EEW1"/>
<feature type="coiled-coil region" evidence="1">
    <location>
        <begin position="214"/>
        <end position="245"/>
    </location>
</feature>
<dbReference type="Proteomes" id="UP000001542">
    <property type="component" value="Unassembled WGS sequence"/>
</dbReference>
<sequence length="271" mass="32147">MNDFIINRGETILEHCQHTLKMYEDWNDEINKAHEQNRLLFIHPVTIHEPKEVPTTRKSRYSQKSNAETTKAIDPLEVTLEQVNCEFKYNQNAEPTAEEVEFRRSHTFKFYKDRRNNTKPDPKIDVNIIRYRGPDETSGRMTRIPNTSSVIGTPQSYKNGDLRRKIQIRKKTLQNSQSSLKYKYVKVPHDIRVTGYQPDPREKAPDFHFCTLECEEIELKIKKTQKEIENNLKRAERTVRKIQDQFETAEPMYSNISSTRSPRRFRSNFSH</sequence>
<reference evidence="3" key="2">
    <citation type="journal article" date="2007" name="Science">
        <title>Draft genome sequence of the sexually transmitted pathogen Trichomonas vaginalis.</title>
        <authorList>
            <person name="Carlton J.M."/>
            <person name="Hirt R.P."/>
            <person name="Silva J.C."/>
            <person name="Delcher A.L."/>
            <person name="Schatz M."/>
            <person name="Zhao Q."/>
            <person name="Wortman J.R."/>
            <person name="Bidwell S.L."/>
            <person name="Alsmark U.C.M."/>
            <person name="Besteiro S."/>
            <person name="Sicheritz-Ponten T."/>
            <person name="Noel C.J."/>
            <person name="Dacks J.B."/>
            <person name="Foster P.G."/>
            <person name="Simillion C."/>
            <person name="Van de Peer Y."/>
            <person name="Miranda-Saavedra D."/>
            <person name="Barton G.J."/>
            <person name="Westrop G.D."/>
            <person name="Mueller S."/>
            <person name="Dessi D."/>
            <person name="Fiori P.L."/>
            <person name="Ren Q."/>
            <person name="Paulsen I."/>
            <person name="Zhang H."/>
            <person name="Bastida-Corcuera F.D."/>
            <person name="Simoes-Barbosa A."/>
            <person name="Brown M.T."/>
            <person name="Hayes R.D."/>
            <person name="Mukherjee M."/>
            <person name="Okumura C.Y."/>
            <person name="Schneider R."/>
            <person name="Smith A.J."/>
            <person name="Vanacova S."/>
            <person name="Villalvazo M."/>
            <person name="Haas B.J."/>
            <person name="Pertea M."/>
            <person name="Feldblyum T.V."/>
            <person name="Utterback T.R."/>
            <person name="Shu C.L."/>
            <person name="Osoegawa K."/>
            <person name="de Jong P.J."/>
            <person name="Hrdy I."/>
            <person name="Horvathova L."/>
            <person name="Zubacova Z."/>
            <person name="Dolezal P."/>
            <person name="Malik S.B."/>
            <person name="Logsdon J.M. Jr."/>
            <person name="Henze K."/>
            <person name="Gupta A."/>
            <person name="Wang C.C."/>
            <person name="Dunne R.L."/>
            <person name="Upcroft J.A."/>
            <person name="Upcroft P."/>
            <person name="White O."/>
            <person name="Salzberg S.L."/>
            <person name="Tang P."/>
            <person name="Chiu C.-H."/>
            <person name="Lee Y.-S."/>
            <person name="Embley T.M."/>
            <person name="Coombs G.H."/>
            <person name="Mottram J.C."/>
            <person name="Tachezy J."/>
            <person name="Fraser-Liggett C.M."/>
            <person name="Johnson P.J."/>
        </authorList>
    </citation>
    <scope>NUCLEOTIDE SEQUENCE [LARGE SCALE GENOMIC DNA]</scope>
    <source>
        <strain evidence="3">G3</strain>
    </source>
</reference>
<dbReference type="RefSeq" id="XP_001321050.1">
    <property type="nucleotide sequence ID" value="XM_001321015.1"/>
</dbReference>
<feature type="region of interest" description="Disordered" evidence="2">
    <location>
        <begin position="250"/>
        <end position="271"/>
    </location>
</feature>
<proteinExistence type="predicted"/>
<dbReference type="VEuPathDB" id="TrichDB:TVAGG3_0061760"/>
<feature type="compositionally biased region" description="Basic residues" evidence="2">
    <location>
        <begin position="261"/>
        <end position="271"/>
    </location>
</feature>
<gene>
    <name evidence="3" type="ORF">TVAG_213360</name>
</gene>
<reference evidence="3" key="1">
    <citation type="submission" date="2006-10" db="EMBL/GenBank/DDBJ databases">
        <authorList>
            <person name="Amadeo P."/>
            <person name="Zhao Q."/>
            <person name="Wortman J."/>
            <person name="Fraser-Liggett C."/>
            <person name="Carlton J."/>
        </authorList>
    </citation>
    <scope>NUCLEOTIDE SEQUENCE</scope>
    <source>
        <strain evidence="3">G3</strain>
    </source>
</reference>
<organism evidence="3 4">
    <name type="scientific">Trichomonas vaginalis (strain ATCC PRA-98 / G3)</name>
    <dbReference type="NCBI Taxonomy" id="412133"/>
    <lineage>
        <taxon>Eukaryota</taxon>
        <taxon>Metamonada</taxon>
        <taxon>Parabasalia</taxon>
        <taxon>Trichomonadida</taxon>
        <taxon>Trichomonadidae</taxon>
        <taxon>Trichomonas</taxon>
    </lineage>
</organism>
<keyword evidence="4" id="KW-1185">Reference proteome</keyword>
<evidence type="ECO:0000256" key="2">
    <source>
        <dbReference type="SAM" id="MobiDB-lite"/>
    </source>
</evidence>
<evidence type="ECO:0000313" key="3">
    <source>
        <dbReference type="EMBL" id="EAY08827.1"/>
    </source>
</evidence>
<dbReference type="VEuPathDB" id="TrichDB:TVAG_213360"/>